<feature type="active site" description="Proton donor" evidence="14">
    <location>
        <position position="120"/>
    </location>
</feature>
<reference evidence="15" key="1">
    <citation type="journal article" date="2014" name="Int. J. Syst. Evol. Microbiol.">
        <title>Complete genome sequence of Corynebacterium casei LMG S-19264T (=DSM 44701T), isolated from a smear-ripened cheese.</title>
        <authorList>
            <consortium name="US DOE Joint Genome Institute (JGI-PGF)"/>
            <person name="Walter F."/>
            <person name="Albersmeier A."/>
            <person name="Kalinowski J."/>
            <person name="Ruckert C."/>
        </authorList>
    </citation>
    <scope>NUCLEOTIDE SEQUENCE</scope>
    <source>
        <strain evidence="15">CGMCC 1.15519</strain>
    </source>
</reference>
<proteinExistence type="inferred from homology"/>
<dbReference type="SFLD" id="SFLDF00029">
    <property type="entry name" value="phosphoserine_phosphatase"/>
    <property type="match status" value="1"/>
</dbReference>
<dbReference type="EMBL" id="BMJM01000008">
    <property type="protein sequence ID" value="GGE16797.1"/>
    <property type="molecule type" value="Genomic_DNA"/>
</dbReference>
<dbReference type="InterPro" id="IPR023214">
    <property type="entry name" value="HAD_sf"/>
</dbReference>
<dbReference type="NCBIfam" id="TIGR01488">
    <property type="entry name" value="HAD-SF-IB"/>
    <property type="match status" value="1"/>
</dbReference>
<dbReference type="SUPFAM" id="SSF56784">
    <property type="entry name" value="HAD-like"/>
    <property type="match status" value="1"/>
</dbReference>
<evidence type="ECO:0000256" key="5">
    <source>
        <dbReference type="ARBA" id="ARBA00015196"/>
    </source>
</evidence>
<keyword evidence="10" id="KW-0718">Serine biosynthesis</keyword>
<dbReference type="InterPro" id="IPR036412">
    <property type="entry name" value="HAD-like_sf"/>
</dbReference>
<evidence type="ECO:0000256" key="12">
    <source>
        <dbReference type="ARBA" id="ARBA00048138"/>
    </source>
</evidence>
<reference evidence="15" key="2">
    <citation type="submission" date="2020-09" db="EMBL/GenBank/DDBJ databases">
        <authorList>
            <person name="Sun Q."/>
            <person name="Zhou Y."/>
        </authorList>
    </citation>
    <scope>NUCLEOTIDE SEQUENCE</scope>
    <source>
        <strain evidence="15">CGMCC 1.15519</strain>
    </source>
</reference>
<evidence type="ECO:0000256" key="6">
    <source>
        <dbReference type="ARBA" id="ARBA00022605"/>
    </source>
</evidence>
<dbReference type="GO" id="GO:0036424">
    <property type="term" value="F:L-phosphoserine phosphatase activity"/>
    <property type="evidence" value="ECO:0007669"/>
    <property type="project" value="InterPro"/>
</dbReference>
<evidence type="ECO:0000256" key="14">
    <source>
        <dbReference type="PIRSR" id="PIRSR604469-1"/>
    </source>
</evidence>
<dbReference type="GO" id="GO:0006564">
    <property type="term" value="P:L-serine biosynthetic process"/>
    <property type="evidence" value="ECO:0007669"/>
    <property type="project" value="UniProtKB-KW"/>
</dbReference>
<dbReference type="InterPro" id="IPR004469">
    <property type="entry name" value="PSP"/>
</dbReference>
<keyword evidence="7" id="KW-0479">Metal-binding</keyword>
<gene>
    <name evidence="15" type="primary">serB</name>
    <name evidence="15" type="ORF">GCM10011529_24020</name>
</gene>
<protein>
    <recommendedName>
        <fullName evidence="5">Phosphoserine phosphatase</fullName>
        <ecNumber evidence="4">3.1.3.3</ecNumber>
    </recommendedName>
    <alternativeName>
        <fullName evidence="11">O-phosphoserine phosphohydrolase</fullName>
    </alternativeName>
</protein>
<dbReference type="Gene3D" id="3.40.50.1000">
    <property type="entry name" value="HAD superfamily/HAD-like"/>
    <property type="match status" value="1"/>
</dbReference>
<comment type="cofactor">
    <cofactor evidence="1">
        <name>Mg(2+)</name>
        <dbReference type="ChEBI" id="CHEBI:18420"/>
    </cofactor>
</comment>
<evidence type="ECO:0000256" key="13">
    <source>
        <dbReference type="ARBA" id="ARBA00048523"/>
    </source>
</evidence>
<dbReference type="NCBIfam" id="TIGR00338">
    <property type="entry name" value="serB"/>
    <property type="match status" value="1"/>
</dbReference>
<evidence type="ECO:0000256" key="1">
    <source>
        <dbReference type="ARBA" id="ARBA00001946"/>
    </source>
</evidence>
<dbReference type="GO" id="GO:0000287">
    <property type="term" value="F:magnesium ion binding"/>
    <property type="evidence" value="ECO:0007669"/>
    <property type="project" value="TreeGrafter"/>
</dbReference>
<keyword evidence="6" id="KW-0028">Amino-acid biosynthesis</keyword>
<evidence type="ECO:0000256" key="2">
    <source>
        <dbReference type="ARBA" id="ARBA00005135"/>
    </source>
</evidence>
<evidence type="ECO:0000313" key="15">
    <source>
        <dbReference type="EMBL" id="GGE16797.1"/>
    </source>
</evidence>
<comment type="pathway">
    <text evidence="2">Amino-acid biosynthesis; L-serine biosynthesis; L-serine from 3-phospho-D-glycerate: step 3/3.</text>
</comment>
<dbReference type="AlphaFoldDB" id="A0A917E9R4"/>
<dbReference type="EC" id="3.1.3.3" evidence="4"/>
<keyword evidence="8" id="KW-0378">Hydrolase</keyword>
<dbReference type="SFLD" id="SFLDG01136">
    <property type="entry name" value="C1.6:_Phosphoserine_Phosphatas"/>
    <property type="match status" value="1"/>
</dbReference>
<dbReference type="SFLD" id="SFLDG01137">
    <property type="entry name" value="C1.6.1:_Phosphoserine_Phosphat"/>
    <property type="match status" value="1"/>
</dbReference>
<sequence length="327" mass="33652">MVPPIRSATAIANADLPLAVAPVMTATMDLSPVTLIITLVAEGRLSAADGTRASDALRTLGAEPEAASWIDPGDALDITATGTAVAPARAALETALPGIDIIVQPANAPRRKALLVADMDSTMITVECIDELADYAGLKAEVAAVTEAAMRGELDFEKALDARVALLAGMDAAVIEQCRRERVRLMPGARALVRTMAANGAHTLLVSGGFTAFTAPVAAEIGFAAQHANTLLIEAGKLTGKVARPIVDAAVKRAQLLAAAAERNLPHAATLAVGDGANDIPMLETAGLGIAYHAKPKASAAADAAVRHGDLTVLLRAQGYRRSDWQA</sequence>
<comment type="catalytic activity">
    <reaction evidence="13">
        <text>O-phospho-D-serine + H2O = D-serine + phosphate</text>
        <dbReference type="Rhea" id="RHEA:24873"/>
        <dbReference type="ChEBI" id="CHEBI:15377"/>
        <dbReference type="ChEBI" id="CHEBI:35247"/>
        <dbReference type="ChEBI" id="CHEBI:43474"/>
        <dbReference type="ChEBI" id="CHEBI:58680"/>
        <dbReference type="EC" id="3.1.3.3"/>
    </reaction>
</comment>
<dbReference type="SFLD" id="SFLDS00003">
    <property type="entry name" value="Haloacid_Dehalogenase"/>
    <property type="match status" value="1"/>
</dbReference>
<name>A0A917E9R4_9SPHN</name>
<comment type="caution">
    <text evidence="15">The sequence shown here is derived from an EMBL/GenBank/DDBJ whole genome shotgun (WGS) entry which is preliminary data.</text>
</comment>
<accession>A0A917E9R4</accession>
<dbReference type="PANTHER" id="PTHR43344:SF2">
    <property type="entry name" value="PHOSPHOSERINE PHOSPHATASE"/>
    <property type="match status" value="1"/>
</dbReference>
<dbReference type="InterPro" id="IPR050582">
    <property type="entry name" value="HAD-like_SerB"/>
</dbReference>
<dbReference type="PANTHER" id="PTHR43344">
    <property type="entry name" value="PHOSPHOSERINE PHOSPHATASE"/>
    <property type="match status" value="1"/>
</dbReference>
<evidence type="ECO:0000256" key="11">
    <source>
        <dbReference type="ARBA" id="ARBA00031693"/>
    </source>
</evidence>
<keyword evidence="16" id="KW-1185">Reference proteome</keyword>
<comment type="catalytic activity">
    <reaction evidence="12">
        <text>O-phospho-L-serine + H2O = L-serine + phosphate</text>
        <dbReference type="Rhea" id="RHEA:21208"/>
        <dbReference type="ChEBI" id="CHEBI:15377"/>
        <dbReference type="ChEBI" id="CHEBI:33384"/>
        <dbReference type="ChEBI" id="CHEBI:43474"/>
        <dbReference type="ChEBI" id="CHEBI:57524"/>
        <dbReference type="EC" id="3.1.3.3"/>
    </reaction>
</comment>
<evidence type="ECO:0000313" key="16">
    <source>
        <dbReference type="Proteomes" id="UP000635071"/>
    </source>
</evidence>
<evidence type="ECO:0000256" key="3">
    <source>
        <dbReference type="ARBA" id="ARBA00009184"/>
    </source>
</evidence>
<evidence type="ECO:0000256" key="9">
    <source>
        <dbReference type="ARBA" id="ARBA00022842"/>
    </source>
</evidence>
<dbReference type="Proteomes" id="UP000635071">
    <property type="component" value="Unassembled WGS sequence"/>
</dbReference>
<comment type="similarity">
    <text evidence="3">Belongs to the HAD-like hydrolase superfamily. SerB family.</text>
</comment>
<evidence type="ECO:0000256" key="4">
    <source>
        <dbReference type="ARBA" id="ARBA00012640"/>
    </source>
</evidence>
<feature type="active site" description="Nucleophile" evidence="14">
    <location>
        <position position="118"/>
    </location>
</feature>
<dbReference type="Pfam" id="PF12710">
    <property type="entry name" value="HAD"/>
    <property type="match status" value="1"/>
</dbReference>
<evidence type="ECO:0000256" key="7">
    <source>
        <dbReference type="ARBA" id="ARBA00022723"/>
    </source>
</evidence>
<organism evidence="15 16">
    <name type="scientific">Sandarakinorhabdus glacialis</name>
    <dbReference type="NCBI Taxonomy" id="1614636"/>
    <lineage>
        <taxon>Bacteria</taxon>
        <taxon>Pseudomonadati</taxon>
        <taxon>Pseudomonadota</taxon>
        <taxon>Alphaproteobacteria</taxon>
        <taxon>Sphingomonadales</taxon>
        <taxon>Sphingosinicellaceae</taxon>
        <taxon>Sandarakinorhabdus</taxon>
    </lineage>
</organism>
<keyword evidence="9" id="KW-0460">Magnesium</keyword>
<dbReference type="GO" id="GO:0005737">
    <property type="term" value="C:cytoplasm"/>
    <property type="evidence" value="ECO:0007669"/>
    <property type="project" value="TreeGrafter"/>
</dbReference>
<evidence type="ECO:0000256" key="10">
    <source>
        <dbReference type="ARBA" id="ARBA00023299"/>
    </source>
</evidence>
<evidence type="ECO:0000256" key="8">
    <source>
        <dbReference type="ARBA" id="ARBA00022801"/>
    </source>
</evidence>